<proteinExistence type="predicted"/>
<keyword evidence="4" id="KW-1185">Reference proteome</keyword>
<protein>
    <submittedName>
        <fullName evidence="3">VCBS repeat-containing protein</fullName>
    </submittedName>
</protein>
<reference evidence="3 4" key="1">
    <citation type="submission" date="2020-02" db="EMBL/GenBank/DDBJ databases">
        <title>Shewanella WXL01 sp. nov., a marine bacterium isolated from green algae in Luhuitou Fringing Reef (Northern South China Sea).</title>
        <authorList>
            <person name="Wang X."/>
        </authorList>
    </citation>
    <scope>NUCLEOTIDE SEQUENCE [LARGE SCALE GENOMIC DNA]</scope>
    <source>
        <strain evidence="3 4">MCCC 1A01895</strain>
    </source>
</reference>
<accession>A0ABS5I3L1</accession>
<dbReference type="PANTHER" id="PTHR44103:SF1">
    <property type="entry name" value="PROPROTEIN CONVERTASE P"/>
    <property type="match status" value="1"/>
</dbReference>
<comment type="caution">
    <text evidence="3">The sequence shown here is derived from an EMBL/GenBank/DDBJ whole genome shotgun (WGS) entry which is preliminary data.</text>
</comment>
<feature type="chain" id="PRO_5047330210" evidence="2">
    <location>
        <begin position="31"/>
        <end position="527"/>
    </location>
</feature>
<dbReference type="EMBL" id="JAAIKR010000009">
    <property type="protein sequence ID" value="MBR9728403.1"/>
    <property type="molecule type" value="Genomic_DNA"/>
</dbReference>
<dbReference type="SUPFAM" id="SSF69318">
    <property type="entry name" value="Integrin alpha N-terminal domain"/>
    <property type="match status" value="1"/>
</dbReference>
<dbReference type="Pfam" id="PF13517">
    <property type="entry name" value="FG-GAP_3"/>
    <property type="match status" value="1"/>
</dbReference>
<dbReference type="PANTHER" id="PTHR44103">
    <property type="entry name" value="PROPROTEIN CONVERTASE P"/>
    <property type="match status" value="1"/>
</dbReference>
<dbReference type="Gene3D" id="2.130.10.130">
    <property type="entry name" value="Integrin alpha, N-terminal"/>
    <property type="match status" value="2"/>
</dbReference>
<name>A0ABS5I3L1_9GAMM</name>
<dbReference type="InterPro" id="IPR013517">
    <property type="entry name" value="FG-GAP"/>
</dbReference>
<feature type="signal peptide" evidence="2">
    <location>
        <begin position="1"/>
        <end position="30"/>
    </location>
</feature>
<evidence type="ECO:0000256" key="2">
    <source>
        <dbReference type="SAM" id="SignalP"/>
    </source>
</evidence>
<keyword evidence="1 2" id="KW-0732">Signal</keyword>
<dbReference type="Proteomes" id="UP000811844">
    <property type="component" value="Unassembled WGS sequence"/>
</dbReference>
<gene>
    <name evidence="3" type="ORF">G3R48_10505</name>
</gene>
<sequence length="527" mass="58610">MKGMRQHWRNKLTIGCWLALTGIMATSAQAMTFDEHVITTEMTLTQGVISANVLPHPGNELITVGVDDKQQRWLLIYGFVDNKLSRLDKALIDRSFIQYDVFEPDDPLPNNPLQNLFFTSKDMLYQYVTPYRDAAVTTPPVKNEHQHWLEVAPISSLVMTEKPDYIAKGDFVRDINGDGLGDVIISDFNQTHLLLAQADGSWHQQSIGLLPIVEVTQSGAEYSRSEIFYSDMNFDQRLDLIKVGEGMLEVYYQKEDGTFADVAGFVSVSQPISGVNWWNKRDAYGKPLDQSDLLYRKVEHIKDINGDGFTDLVVRYTKSSGVFDRSNDYEVYLGTQPNSESLSNTVQFSRNPSSLIRAEGTLTGLKFADLDNDNIEEVIVSGFDIGVTQVIGALLSGSIDQDVYIFKMDTNSQFPSEANESKQVQLNFSLTSGQSGQPVVMVADINGDGLDELLLSDSDAAIKIYTGQKGAVPFSRKSQSLNVDVPTEGSMLSVADINGDGKDDLYLQYGPQDDDKLQQQLRVLIAK</sequence>
<organism evidence="3 4">
    <name type="scientific">Shewanella intestini</name>
    <dbReference type="NCBI Taxonomy" id="2017544"/>
    <lineage>
        <taxon>Bacteria</taxon>
        <taxon>Pseudomonadati</taxon>
        <taxon>Pseudomonadota</taxon>
        <taxon>Gammaproteobacteria</taxon>
        <taxon>Alteromonadales</taxon>
        <taxon>Shewanellaceae</taxon>
        <taxon>Shewanella</taxon>
    </lineage>
</organism>
<evidence type="ECO:0000256" key="1">
    <source>
        <dbReference type="ARBA" id="ARBA00022729"/>
    </source>
</evidence>
<dbReference type="InterPro" id="IPR028994">
    <property type="entry name" value="Integrin_alpha_N"/>
</dbReference>
<evidence type="ECO:0000313" key="4">
    <source>
        <dbReference type="Proteomes" id="UP000811844"/>
    </source>
</evidence>
<evidence type="ECO:0000313" key="3">
    <source>
        <dbReference type="EMBL" id="MBR9728403.1"/>
    </source>
</evidence>
<dbReference type="RefSeq" id="WP_153664860.1">
    <property type="nucleotide sequence ID" value="NZ_JAAIKR010000009.1"/>
</dbReference>